<dbReference type="Pfam" id="PF00085">
    <property type="entry name" value="Thioredoxin"/>
    <property type="match status" value="1"/>
</dbReference>
<dbReference type="InterPro" id="IPR036249">
    <property type="entry name" value="Thioredoxin-like_sf"/>
</dbReference>
<reference evidence="4 5" key="1">
    <citation type="submission" date="2018-02" db="EMBL/GenBank/DDBJ databases">
        <title>Solimicrobium silvestre gen. nov., sp. nov., isolated from alpine forest soil.</title>
        <authorList>
            <person name="Margesin R."/>
            <person name="Albuquerque L."/>
            <person name="Zhang D.-C."/>
            <person name="Froufe H.J.C."/>
            <person name="Severino R."/>
            <person name="Roxo I."/>
            <person name="Egas C."/>
            <person name="Da Costa M.S."/>
        </authorList>
    </citation>
    <scope>NUCLEOTIDE SEQUENCE [LARGE SCALE GENOMIC DNA]</scope>
    <source>
        <strain evidence="4 5">S20-91</strain>
    </source>
</reference>
<evidence type="ECO:0000256" key="2">
    <source>
        <dbReference type="SAM" id="SignalP"/>
    </source>
</evidence>
<evidence type="ECO:0000256" key="1">
    <source>
        <dbReference type="ARBA" id="ARBA00023284"/>
    </source>
</evidence>
<dbReference type="CDD" id="cd02947">
    <property type="entry name" value="TRX_family"/>
    <property type="match status" value="1"/>
</dbReference>
<dbReference type="PROSITE" id="PS51352">
    <property type="entry name" value="THIOREDOXIN_2"/>
    <property type="match status" value="1"/>
</dbReference>
<evidence type="ECO:0000259" key="3">
    <source>
        <dbReference type="PROSITE" id="PS51352"/>
    </source>
</evidence>
<protein>
    <submittedName>
        <fullName evidence="4">Thioredoxin</fullName>
    </submittedName>
</protein>
<organism evidence="4 5">
    <name type="scientific">Solimicrobium silvestre</name>
    <dbReference type="NCBI Taxonomy" id="2099400"/>
    <lineage>
        <taxon>Bacteria</taxon>
        <taxon>Pseudomonadati</taxon>
        <taxon>Pseudomonadota</taxon>
        <taxon>Betaproteobacteria</taxon>
        <taxon>Burkholderiales</taxon>
        <taxon>Oxalobacteraceae</taxon>
        <taxon>Solimicrobium</taxon>
    </lineage>
</organism>
<name>A0A2S9GT87_9BURK</name>
<feature type="chain" id="PRO_5015760322" evidence="2">
    <location>
        <begin position="22"/>
        <end position="126"/>
    </location>
</feature>
<comment type="caution">
    <text evidence="4">The sequence shown here is derived from an EMBL/GenBank/DDBJ whole genome shotgun (WGS) entry which is preliminary data.</text>
</comment>
<feature type="signal peptide" evidence="2">
    <location>
        <begin position="1"/>
        <end position="21"/>
    </location>
</feature>
<dbReference type="AlphaFoldDB" id="A0A2S9GT87"/>
<keyword evidence="1" id="KW-0676">Redox-active center</keyword>
<dbReference type="InterPro" id="IPR013766">
    <property type="entry name" value="Thioredoxin_domain"/>
</dbReference>
<feature type="domain" description="Thioredoxin" evidence="3">
    <location>
        <begin position="20"/>
        <end position="126"/>
    </location>
</feature>
<dbReference type="GO" id="GO:0015036">
    <property type="term" value="F:disulfide oxidoreductase activity"/>
    <property type="evidence" value="ECO:0007669"/>
    <property type="project" value="UniProtKB-ARBA"/>
</dbReference>
<dbReference type="OrthoDB" id="9798454at2"/>
<keyword evidence="5" id="KW-1185">Reference proteome</keyword>
<gene>
    <name evidence="4" type="ORF">S2091_4326</name>
</gene>
<proteinExistence type="predicted"/>
<dbReference type="SUPFAM" id="SSF52833">
    <property type="entry name" value="Thioredoxin-like"/>
    <property type="match status" value="1"/>
</dbReference>
<sequence length="126" mass="14110">MFIRFITAMIFSVIFCGAALAAGKPYDAATFDALKNEGKPIMVLVSAPWCPYCKRQDEVVNTLLKDPRFQTLNVVDVDFDTHQDFLKTWHVPIQSTIIMIKGGKVISQNAFDIHADSIEAMMLKAL</sequence>
<keyword evidence="2" id="KW-0732">Signal</keyword>
<dbReference type="PROSITE" id="PS00194">
    <property type="entry name" value="THIOREDOXIN_1"/>
    <property type="match status" value="1"/>
</dbReference>
<evidence type="ECO:0000313" key="4">
    <source>
        <dbReference type="EMBL" id="PRC90925.1"/>
    </source>
</evidence>
<dbReference type="InterPro" id="IPR017937">
    <property type="entry name" value="Thioredoxin_CS"/>
</dbReference>
<dbReference type="Gene3D" id="3.40.30.10">
    <property type="entry name" value="Glutaredoxin"/>
    <property type="match status" value="1"/>
</dbReference>
<evidence type="ECO:0000313" key="5">
    <source>
        <dbReference type="Proteomes" id="UP000237839"/>
    </source>
</evidence>
<accession>A0A2S9GT87</accession>
<dbReference type="EMBL" id="PUGF01000032">
    <property type="protein sequence ID" value="PRC90925.1"/>
    <property type="molecule type" value="Genomic_DNA"/>
</dbReference>
<dbReference type="Proteomes" id="UP000237839">
    <property type="component" value="Unassembled WGS sequence"/>
</dbReference>
<dbReference type="RefSeq" id="WP_105534058.1">
    <property type="nucleotide sequence ID" value="NZ_PUGF01000032.1"/>
</dbReference>